<keyword evidence="6" id="KW-1185">Reference proteome</keyword>
<keyword evidence="1 2" id="KW-0732">Signal</keyword>
<dbReference type="Proteomes" id="UP000272888">
    <property type="component" value="Unassembled WGS sequence"/>
</dbReference>
<evidence type="ECO:0000256" key="2">
    <source>
        <dbReference type="SAM" id="SignalP"/>
    </source>
</evidence>
<dbReference type="Pfam" id="PF18911">
    <property type="entry name" value="PKD_4"/>
    <property type="match status" value="1"/>
</dbReference>
<dbReference type="InterPro" id="IPR008963">
    <property type="entry name" value="Purple_acid_Pase-like_N"/>
</dbReference>
<dbReference type="InterPro" id="IPR013783">
    <property type="entry name" value="Ig-like_fold"/>
</dbReference>
<evidence type="ECO:0000313" key="6">
    <source>
        <dbReference type="Proteomes" id="UP000272888"/>
    </source>
</evidence>
<dbReference type="PANTHER" id="PTHR22953:SF153">
    <property type="entry name" value="PURPLE ACID PHOSPHATASE"/>
    <property type="match status" value="1"/>
</dbReference>
<dbReference type="InterPro" id="IPR000601">
    <property type="entry name" value="PKD_dom"/>
</dbReference>
<dbReference type="GO" id="GO:0046872">
    <property type="term" value="F:metal ion binding"/>
    <property type="evidence" value="ECO:0007669"/>
    <property type="project" value="InterPro"/>
</dbReference>
<evidence type="ECO:0000256" key="1">
    <source>
        <dbReference type="ARBA" id="ARBA00022729"/>
    </source>
</evidence>
<dbReference type="PROSITE" id="PS50093">
    <property type="entry name" value="PKD"/>
    <property type="match status" value="1"/>
</dbReference>
<name>A0A3A8PVC2_9BACT</name>
<dbReference type="Pfam" id="PF07691">
    <property type="entry name" value="PA14"/>
    <property type="match status" value="1"/>
</dbReference>
<gene>
    <name evidence="5" type="ORF">D7V93_13440</name>
</gene>
<dbReference type="InterPro" id="IPR037524">
    <property type="entry name" value="PA14/GLEYA"/>
</dbReference>
<dbReference type="RefSeq" id="WP_120643789.1">
    <property type="nucleotide sequence ID" value="NZ_RAWB01000116.1"/>
</dbReference>
<dbReference type="SUPFAM" id="SSF49299">
    <property type="entry name" value="PKD domain"/>
    <property type="match status" value="1"/>
</dbReference>
<protein>
    <submittedName>
        <fullName evidence="5">PKD domain-containing protein</fullName>
    </submittedName>
</protein>
<sequence length="790" mass="84223">MDRTKSLSLAALAALLVVGFASGDALALPRDPYLQRVGPDTATVAFRLASNCSTAQVRYGVGDTSSVARSTATARIHAVVLTGLTPGTTYTYSVEACGETTPAKTFGTAPVPGTRRVHFAAVGDFGTGGSDQKKVAQSMLTNRPELFVALGDNAYASGTETEFQTNLFTPMAALLAQVPMFATPGNHEYVTNEAQPYLDNLYLPTNNAEGSERYYSFDWGHVHFVSIDSNCAVGLASASKCTLAAQKAFVEKDLAATTQPWKVVFFHHPSWSSGEHGSQLTMRRQFGPLFEKYGVDLVLTGHDHDYERSKPMLGDAEAGKSERGIPYLVVGGGGATLREFATARPSWSVLRDDAAHGFLDVDVVEGTLTAKLVKTDGGVLDSFSLTKQLPAPPEQPQGTLNVSVDSASGAAPHKATFVATASQTGATVAWDFGDGTSVSTLPHPEHTYAAAGAYVARLTVSDGRGGSHSATVSISVGNLAPVPAILSPSATFRFKVGDVVAYSGSASDPEEGPIPNERLAWTITLRHCTAGTCHSHPYSTSTGATGSFTVPDHGDEVHFELKLTATDSAGLTGSRMITLDPQLVQVTLQTSPPGLELVFDGTSGPAPRVRQVIVGSTHALFAPSPQGVFEFRQWSDGGAAEHAIQAGPSDASYTAFFESVAPTECPLGQYRAEYFGNRYLADSPARVRCEGSPLARFWGTGRPVPEVGPDDFSVRWTGRFYFVTGLYYFLAQADDGIRVFVDGARIINGWKDQSTTSYFVGRWMRAGEHTVVIEYYEHGGDAVAGLRWYR</sequence>
<evidence type="ECO:0000259" key="3">
    <source>
        <dbReference type="PROSITE" id="PS50093"/>
    </source>
</evidence>
<dbReference type="EMBL" id="RAWB01000116">
    <property type="protein sequence ID" value="RKH60343.1"/>
    <property type="molecule type" value="Genomic_DNA"/>
</dbReference>
<dbReference type="InterPro" id="IPR011658">
    <property type="entry name" value="PA14_dom"/>
</dbReference>
<dbReference type="InterPro" id="IPR035986">
    <property type="entry name" value="PKD_dom_sf"/>
</dbReference>
<feature type="signal peptide" evidence="2">
    <location>
        <begin position="1"/>
        <end position="27"/>
    </location>
</feature>
<feature type="chain" id="PRO_5017384545" evidence="2">
    <location>
        <begin position="28"/>
        <end position="790"/>
    </location>
</feature>
<comment type="caution">
    <text evidence="5">The sequence shown here is derived from an EMBL/GenBank/DDBJ whole genome shotgun (WGS) entry which is preliminary data.</text>
</comment>
<dbReference type="SUPFAM" id="SSF56300">
    <property type="entry name" value="Metallo-dependent phosphatases"/>
    <property type="match status" value="1"/>
</dbReference>
<feature type="domain" description="PKD" evidence="3">
    <location>
        <begin position="398"/>
        <end position="476"/>
    </location>
</feature>
<evidence type="ECO:0000259" key="4">
    <source>
        <dbReference type="PROSITE" id="PS51820"/>
    </source>
</evidence>
<dbReference type="InterPro" id="IPR022409">
    <property type="entry name" value="PKD/Chitinase_dom"/>
</dbReference>
<dbReference type="PANTHER" id="PTHR22953">
    <property type="entry name" value="ACID PHOSPHATASE RELATED"/>
    <property type="match status" value="1"/>
</dbReference>
<accession>A0A3A8PVC2</accession>
<dbReference type="GO" id="GO:0003993">
    <property type="term" value="F:acid phosphatase activity"/>
    <property type="evidence" value="ECO:0007669"/>
    <property type="project" value="InterPro"/>
</dbReference>
<dbReference type="AlphaFoldDB" id="A0A3A8PVC2"/>
<dbReference type="SUPFAM" id="SSF49363">
    <property type="entry name" value="Purple acid phosphatase, N-terminal domain"/>
    <property type="match status" value="1"/>
</dbReference>
<dbReference type="Gene3D" id="2.60.40.10">
    <property type="entry name" value="Immunoglobulins"/>
    <property type="match status" value="1"/>
</dbReference>
<feature type="domain" description="PA14" evidence="4">
    <location>
        <begin position="665"/>
        <end position="790"/>
    </location>
</feature>
<dbReference type="Gene3D" id="3.60.21.10">
    <property type="match status" value="1"/>
</dbReference>
<dbReference type="Gene3D" id="3.90.182.10">
    <property type="entry name" value="Toxin - Anthrax Protective Antigen,domain 1"/>
    <property type="match status" value="1"/>
</dbReference>
<reference evidence="6" key="1">
    <citation type="submission" date="2018-09" db="EMBL/GenBank/DDBJ databases">
        <authorList>
            <person name="Livingstone P.G."/>
            <person name="Whitworth D.E."/>
        </authorList>
    </citation>
    <scope>NUCLEOTIDE SEQUENCE [LARGE SCALE GENOMIC DNA]</scope>
    <source>
        <strain evidence="6">CA051B</strain>
    </source>
</reference>
<dbReference type="InterPro" id="IPR039331">
    <property type="entry name" value="PAPs-like"/>
</dbReference>
<dbReference type="InterPro" id="IPR029052">
    <property type="entry name" value="Metallo-depent_PP-like"/>
</dbReference>
<dbReference type="InterPro" id="IPR004843">
    <property type="entry name" value="Calcineurin-like_PHP"/>
</dbReference>
<dbReference type="CDD" id="cd00146">
    <property type="entry name" value="PKD"/>
    <property type="match status" value="1"/>
</dbReference>
<dbReference type="PROSITE" id="PS51820">
    <property type="entry name" value="PA14"/>
    <property type="match status" value="1"/>
</dbReference>
<evidence type="ECO:0000313" key="5">
    <source>
        <dbReference type="EMBL" id="RKH60343.1"/>
    </source>
</evidence>
<dbReference type="SUPFAM" id="SSF56988">
    <property type="entry name" value="Anthrax protective antigen"/>
    <property type="match status" value="1"/>
</dbReference>
<dbReference type="SMART" id="SM00089">
    <property type="entry name" value="PKD"/>
    <property type="match status" value="1"/>
</dbReference>
<dbReference type="Pfam" id="PF00149">
    <property type="entry name" value="Metallophos"/>
    <property type="match status" value="1"/>
</dbReference>
<dbReference type="Gene3D" id="2.60.40.380">
    <property type="entry name" value="Purple acid phosphatase-like, N-terminal"/>
    <property type="match status" value="1"/>
</dbReference>
<organism evidence="5 6">
    <name type="scientific">Corallococcus llansteffanensis</name>
    <dbReference type="NCBI Taxonomy" id="2316731"/>
    <lineage>
        <taxon>Bacteria</taxon>
        <taxon>Pseudomonadati</taxon>
        <taxon>Myxococcota</taxon>
        <taxon>Myxococcia</taxon>
        <taxon>Myxococcales</taxon>
        <taxon>Cystobacterineae</taxon>
        <taxon>Myxococcaceae</taxon>
        <taxon>Corallococcus</taxon>
    </lineage>
</organism>
<proteinExistence type="predicted"/>